<gene>
    <name evidence="3" type="ORF">HPBE_LOCUS20476</name>
</gene>
<dbReference type="WBParaSite" id="HPBE_0002047701-mRNA-1">
    <property type="protein sequence ID" value="HPBE_0002047701-mRNA-1"/>
    <property type="gene ID" value="HPBE_0002047701"/>
</dbReference>
<evidence type="ECO:0000256" key="1">
    <source>
        <dbReference type="ARBA" id="ARBA00004123"/>
    </source>
</evidence>
<reference evidence="3 4" key="1">
    <citation type="submission" date="2018-11" db="EMBL/GenBank/DDBJ databases">
        <authorList>
            <consortium name="Pathogen Informatics"/>
        </authorList>
    </citation>
    <scope>NUCLEOTIDE SEQUENCE [LARGE SCALE GENOMIC DNA]</scope>
</reference>
<accession>A0A183GDX3</accession>
<dbReference type="GO" id="GO:0005634">
    <property type="term" value="C:nucleus"/>
    <property type="evidence" value="ECO:0007669"/>
    <property type="project" value="UniProtKB-SubCell"/>
</dbReference>
<dbReference type="Proteomes" id="UP000050761">
    <property type="component" value="Unassembled WGS sequence"/>
</dbReference>
<evidence type="ECO:0000313" key="4">
    <source>
        <dbReference type="Proteomes" id="UP000050761"/>
    </source>
</evidence>
<feature type="region of interest" description="Disordered" evidence="2">
    <location>
        <begin position="69"/>
        <end position="93"/>
    </location>
</feature>
<dbReference type="AlphaFoldDB" id="A0A183GDX3"/>
<dbReference type="PANTHER" id="PTHR46068:SF1">
    <property type="entry name" value="TRANSPOSASE IS30-LIKE HTH DOMAIN-CONTAINING PROTEIN"/>
    <property type="match status" value="1"/>
</dbReference>
<dbReference type="InterPro" id="IPR009057">
    <property type="entry name" value="Homeodomain-like_sf"/>
</dbReference>
<proteinExistence type="predicted"/>
<dbReference type="OrthoDB" id="10006939at2759"/>
<organism evidence="4 5">
    <name type="scientific">Heligmosomoides polygyrus</name>
    <name type="common">Parasitic roundworm</name>
    <dbReference type="NCBI Taxonomy" id="6339"/>
    <lineage>
        <taxon>Eukaryota</taxon>
        <taxon>Metazoa</taxon>
        <taxon>Ecdysozoa</taxon>
        <taxon>Nematoda</taxon>
        <taxon>Chromadorea</taxon>
        <taxon>Rhabditida</taxon>
        <taxon>Rhabditina</taxon>
        <taxon>Rhabditomorpha</taxon>
        <taxon>Strongyloidea</taxon>
        <taxon>Heligmosomidae</taxon>
        <taxon>Heligmosomoides</taxon>
    </lineage>
</organism>
<evidence type="ECO:0000313" key="5">
    <source>
        <dbReference type="WBParaSite" id="HPBE_0002047701-mRNA-1"/>
    </source>
</evidence>
<dbReference type="InterPro" id="IPR011991">
    <property type="entry name" value="ArsR-like_HTH"/>
</dbReference>
<comment type="subcellular location">
    <subcellularLocation>
        <location evidence="1">Nucleus</location>
    </subcellularLocation>
</comment>
<accession>A0A3P8CGX9</accession>
<dbReference type="Pfam" id="PF13551">
    <property type="entry name" value="HTH_29"/>
    <property type="match status" value="1"/>
</dbReference>
<protein>
    <submittedName>
        <fullName evidence="5">HTH_11 domain-containing protein</fullName>
    </submittedName>
</protein>
<name>A0A183GDX3_HELPZ</name>
<dbReference type="EMBL" id="UZAH01032183">
    <property type="protein sequence ID" value="VDP20178.1"/>
    <property type="molecule type" value="Genomic_DNA"/>
</dbReference>
<reference evidence="5" key="2">
    <citation type="submission" date="2019-09" db="UniProtKB">
        <authorList>
            <consortium name="WormBaseParasite"/>
        </authorList>
    </citation>
    <scope>IDENTIFICATION</scope>
</reference>
<dbReference type="CDD" id="cd00090">
    <property type="entry name" value="HTH_ARSR"/>
    <property type="match status" value="1"/>
</dbReference>
<dbReference type="Gene3D" id="1.10.10.60">
    <property type="entry name" value="Homeodomain-like"/>
    <property type="match status" value="1"/>
</dbReference>
<keyword evidence="4" id="KW-1185">Reference proteome</keyword>
<dbReference type="SUPFAM" id="SSF46689">
    <property type="entry name" value="Homeodomain-like"/>
    <property type="match status" value="1"/>
</dbReference>
<evidence type="ECO:0000313" key="3">
    <source>
        <dbReference type="EMBL" id="VDP20178.1"/>
    </source>
</evidence>
<dbReference type="PANTHER" id="PTHR46068">
    <property type="entry name" value="PROTEIN CBG27172"/>
    <property type="match status" value="1"/>
</dbReference>
<sequence>MADTERLRIAMEKLHAEGVPAADITRRLGIAKSTVYSNLNRLKETGTMEDGPRSERPKIASTSEIVKEFERRSTHEDPRESLLVTKEHPKGAAIDERQQARCGTLMKRFGSSWHRRILFTDEFVFTIEQFFNHQNDRILGKDIDEANQNG</sequence>
<evidence type="ECO:0000256" key="2">
    <source>
        <dbReference type="SAM" id="MobiDB-lite"/>
    </source>
</evidence>